<dbReference type="KEGG" id="ppec:H9W90_14555"/>
<keyword evidence="3" id="KW-1185">Reference proteome</keyword>
<evidence type="ECO:0000313" key="3">
    <source>
        <dbReference type="Proteomes" id="UP000515808"/>
    </source>
</evidence>
<keyword evidence="1" id="KW-0732">Signal</keyword>
<organism evidence="2 3">
    <name type="scientific">Polaribacter pectinis</name>
    <dbReference type="NCBI Taxonomy" id="2738844"/>
    <lineage>
        <taxon>Bacteria</taxon>
        <taxon>Pseudomonadati</taxon>
        <taxon>Bacteroidota</taxon>
        <taxon>Flavobacteriia</taxon>
        <taxon>Flavobacteriales</taxon>
        <taxon>Flavobacteriaceae</taxon>
    </lineage>
</organism>
<gene>
    <name evidence="2" type="ORF">H9W90_14555</name>
</gene>
<dbReference type="AlphaFoldDB" id="A0A7G9L9U0"/>
<reference evidence="2 3" key="1">
    <citation type="submission" date="2020-08" db="EMBL/GenBank/DDBJ databases">
        <title>Polaribacter sp. L12M9 isolated from gut of the Korean scallop.</title>
        <authorList>
            <person name="Jeong Y.S."/>
        </authorList>
    </citation>
    <scope>NUCLEOTIDE SEQUENCE [LARGE SCALE GENOMIC DNA]</scope>
    <source>
        <strain evidence="2 3">L12M9</strain>
    </source>
</reference>
<dbReference type="RefSeq" id="WP_187482300.1">
    <property type="nucleotide sequence ID" value="NZ_CP060695.1"/>
</dbReference>
<evidence type="ECO:0000256" key="1">
    <source>
        <dbReference type="SAM" id="SignalP"/>
    </source>
</evidence>
<protein>
    <submittedName>
        <fullName evidence="2">DUF2911 domain-containing protein</fullName>
    </submittedName>
</protein>
<evidence type="ECO:0000313" key="2">
    <source>
        <dbReference type="EMBL" id="QNM85389.1"/>
    </source>
</evidence>
<name>A0A7G9L9U0_9FLAO</name>
<dbReference type="Pfam" id="PF11138">
    <property type="entry name" value="DUF2911"/>
    <property type="match status" value="1"/>
</dbReference>
<feature type="signal peptide" evidence="1">
    <location>
        <begin position="1"/>
        <end position="23"/>
    </location>
</feature>
<dbReference type="InterPro" id="IPR021314">
    <property type="entry name" value="DUF2911"/>
</dbReference>
<sequence length="185" mass="20956">MKKSILSLVIFAITFLMSSELTAQKFPKMDVSPMDAAAYPNNWKESEKLVKVVYSRPQLKGRALDKLAPKDKVWRTGANEAPEITFYKTVDFGGKKVEAGTYTLFTIPQDGNWTVILSNQKNIWGSYFYDEKQDVLRVPGKVSKTKDSIEAFSIVFDGEEDEATMHLGWENTVVSVPVVYEKLEE</sequence>
<dbReference type="EMBL" id="CP060695">
    <property type="protein sequence ID" value="QNM85389.1"/>
    <property type="molecule type" value="Genomic_DNA"/>
</dbReference>
<dbReference type="Proteomes" id="UP000515808">
    <property type="component" value="Chromosome"/>
</dbReference>
<feature type="chain" id="PRO_5028963554" evidence="1">
    <location>
        <begin position="24"/>
        <end position="185"/>
    </location>
</feature>
<accession>A0A7G9L9U0</accession>
<proteinExistence type="predicted"/>